<dbReference type="Proteomes" id="UP000319296">
    <property type="component" value="Unassembled WGS sequence"/>
</dbReference>
<feature type="domain" description="CRISPR-associated protein Cas6 C-terminal" evidence="1">
    <location>
        <begin position="185"/>
        <end position="317"/>
    </location>
</feature>
<evidence type="ECO:0000313" key="2">
    <source>
        <dbReference type="EMBL" id="RZD19508.1"/>
    </source>
</evidence>
<dbReference type="Gene3D" id="3.30.70.1900">
    <property type="match status" value="1"/>
</dbReference>
<accession>A0A519BQH0</accession>
<evidence type="ECO:0000259" key="1">
    <source>
        <dbReference type="Pfam" id="PF10040"/>
    </source>
</evidence>
<name>A0A519BQH0_9DELT</name>
<sequence length="323" mass="35809">MLEYNRYSFSLVFEKRVAFRSLPSFIFRNNIGFQLRKITCVLKNCECPDCILKASCIYSSVFETPIEKNNGILEGRNKATHPYIVYSGAAAGTAVDRLMLDVVLIGMGVKYFPYILLTMINIGKSGILKERFRFDIDDVICRGVPIMDKANYSCKNAEPEVWDINPVGAHDLNASEGGGLKTVKINFLTPVRIQHNGKYLSLITYKDLIHAAVRRINILSDFFGGGDENSVGRDNGSHKGFDGDFVDSITKDKEFNADLKWTDYSRYSARQKQSMKMGGLVGTATVKGLFSEAELSLLKAAELFGIGKNVSFGLGMVEVNANG</sequence>
<proteinExistence type="predicted"/>
<protein>
    <submittedName>
        <fullName evidence="2">CRISPR system precrRNA processing endoribonuclease RAMP protein Cas6</fullName>
    </submittedName>
</protein>
<dbReference type="InterPro" id="IPR019267">
    <property type="entry name" value="CRISPR-assoc_Cas6_C"/>
</dbReference>
<reference evidence="2 3" key="1">
    <citation type="journal article" date="2019" name="ISME J.">
        <title>Insights into ecological role of a new deltaproteobacterial order Candidatus Acidulodesulfobacterales by metagenomics and metatranscriptomics.</title>
        <authorList>
            <person name="Tan S."/>
            <person name="Liu J."/>
            <person name="Fang Y."/>
            <person name="Hedlund B.P."/>
            <person name="Lian Z.H."/>
            <person name="Huang L.Y."/>
            <person name="Li J.T."/>
            <person name="Huang L.N."/>
            <person name="Li W.J."/>
            <person name="Jiang H.C."/>
            <person name="Dong H.L."/>
            <person name="Shu W.S."/>
        </authorList>
    </citation>
    <scope>NUCLEOTIDE SEQUENCE [LARGE SCALE GENOMIC DNA]</scope>
    <source>
        <strain evidence="2">AP1</strain>
    </source>
</reference>
<dbReference type="EMBL" id="SGBB01000001">
    <property type="protein sequence ID" value="RZD19508.1"/>
    <property type="molecule type" value="Genomic_DNA"/>
</dbReference>
<evidence type="ECO:0000313" key="3">
    <source>
        <dbReference type="Proteomes" id="UP000319296"/>
    </source>
</evidence>
<dbReference type="AlphaFoldDB" id="A0A519BQH0"/>
<comment type="caution">
    <text evidence="2">The sequence shown here is derived from an EMBL/GenBank/DDBJ whole genome shotgun (WGS) entry which is preliminary data.</text>
</comment>
<dbReference type="Pfam" id="PF10040">
    <property type="entry name" value="CRISPR_Cas6"/>
    <property type="match status" value="1"/>
</dbReference>
<gene>
    <name evidence="2" type="ORF">EVG15_01090</name>
</gene>
<organism evidence="2 3">
    <name type="scientific">Candidatus Acididesulfobacter diazotrophicus</name>
    <dbReference type="NCBI Taxonomy" id="2597226"/>
    <lineage>
        <taxon>Bacteria</taxon>
        <taxon>Deltaproteobacteria</taxon>
        <taxon>Candidatus Acidulodesulfobacterales</taxon>
        <taxon>Candidatus Acididesulfobacter</taxon>
    </lineage>
</organism>